<organism evidence="7 8">
    <name type="scientific">Methanoculleus formosensis</name>
    <dbReference type="NCBI Taxonomy" id="2590886"/>
    <lineage>
        <taxon>Archaea</taxon>
        <taxon>Methanobacteriati</taxon>
        <taxon>Methanobacteriota</taxon>
        <taxon>Stenosarchaea group</taxon>
        <taxon>Methanomicrobia</taxon>
        <taxon>Methanomicrobiales</taxon>
        <taxon>Methanomicrobiaceae</taxon>
        <taxon>Methanoculleus</taxon>
    </lineage>
</organism>
<dbReference type="PANTHER" id="PTHR36449">
    <property type="entry name" value="ACETYLTRANSFERASE-RELATED"/>
    <property type="match status" value="1"/>
</dbReference>
<comment type="caution">
    <text evidence="7">The sequence shown here is derived from an EMBL/GenBank/DDBJ whole genome shotgun (WGS) entry which is preliminary data.</text>
</comment>
<name>A0A9E4ZPS9_9EURY</name>
<keyword evidence="4" id="KW-0012">Acyltransferase</keyword>
<dbReference type="RefSeq" id="WP_261598563.1">
    <property type="nucleotide sequence ID" value="NZ_VHLL01000015.1"/>
</dbReference>
<keyword evidence="2" id="KW-1277">Toxin-antitoxin system</keyword>
<dbReference type="GO" id="GO:0016747">
    <property type="term" value="F:acyltransferase activity, transferring groups other than amino-acyl groups"/>
    <property type="evidence" value="ECO:0007669"/>
    <property type="project" value="InterPro"/>
</dbReference>
<keyword evidence="8" id="KW-1185">Reference proteome</keyword>
<reference evidence="7" key="1">
    <citation type="submission" date="2019-06" db="EMBL/GenBank/DDBJ databases">
        <title>Methanoculleus strain from Tamsui River, Taipei, Taiwan.</title>
        <authorList>
            <person name="You Y.-T."/>
            <person name="Chen S.-C."/>
            <person name="Lai S.-J."/>
            <person name="Lee Y.-C."/>
            <person name="Lai M.-C."/>
        </authorList>
    </citation>
    <scope>NUCLEOTIDE SEQUENCE</scope>
    <source>
        <strain evidence="7">Afa-1</strain>
    </source>
</reference>
<sequence>MPLPELHFLPLSSDLDVSAFRCGHADLDEFLIEDSREYQEERLSVTHLAYIDSELVGFFTLVTDCIDVKQVATEDGRRGYPYRKYPALKIARLATSSKYQRIGIGFLMLGEVLALTMNISKYVGCRIITVDSKQESVGFYEKFGFKRATRRSTDPVHMYMDYHKLLEMEYR</sequence>
<dbReference type="SUPFAM" id="SSF55729">
    <property type="entry name" value="Acyl-CoA N-acyltransferases (Nat)"/>
    <property type="match status" value="1"/>
</dbReference>
<dbReference type="PROSITE" id="PS51186">
    <property type="entry name" value="GNAT"/>
    <property type="match status" value="1"/>
</dbReference>
<dbReference type="InterPro" id="IPR016181">
    <property type="entry name" value="Acyl_CoA_acyltransferase"/>
</dbReference>
<proteinExistence type="predicted"/>
<comment type="catalytic activity">
    <reaction evidence="5">
        <text>glycyl-tRNA(Gly) + acetyl-CoA = N-acetylglycyl-tRNA(Gly) + CoA + H(+)</text>
        <dbReference type="Rhea" id="RHEA:81867"/>
        <dbReference type="Rhea" id="RHEA-COMP:9683"/>
        <dbReference type="Rhea" id="RHEA-COMP:19766"/>
        <dbReference type="ChEBI" id="CHEBI:15378"/>
        <dbReference type="ChEBI" id="CHEBI:57287"/>
        <dbReference type="ChEBI" id="CHEBI:57288"/>
        <dbReference type="ChEBI" id="CHEBI:78522"/>
        <dbReference type="ChEBI" id="CHEBI:232036"/>
    </reaction>
</comment>
<keyword evidence="1" id="KW-0678">Repressor</keyword>
<dbReference type="Pfam" id="PF13508">
    <property type="entry name" value="Acetyltransf_7"/>
    <property type="match status" value="1"/>
</dbReference>
<dbReference type="Proteomes" id="UP001065682">
    <property type="component" value="Unassembled WGS sequence"/>
</dbReference>
<dbReference type="AlphaFoldDB" id="A0A9E4ZPS9"/>
<evidence type="ECO:0000259" key="6">
    <source>
        <dbReference type="PROSITE" id="PS51186"/>
    </source>
</evidence>
<feature type="domain" description="N-acetyltransferase" evidence="6">
    <location>
        <begin position="6"/>
        <end position="169"/>
    </location>
</feature>
<protein>
    <submittedName>
        <fullName evidence="7">GNAT family N-acetyltransferase</fullName>
    </submittedName>
</protein>
<evidence type="ECO:0000256" key="4">
    <source>
        <dbReference type="ARBA" id="ARBA00023315"/>
    </source>
</evidence>
<evidence type="ECO:0000313" key="8">
    <source>
        <dbReference type="Proteomes" id="UP001065682"/>
    </source>
</evidence>
<dbReference type="PANTHER" id="PTHR36449:SF1">
    <property type="entry name" value="ACETYLTRANSFERASE"/>
    <property type="match status" value="1"/>
</dbReference>
<evidence type="ECO:0000256" key="2">
    <source>
        <dbReference type="ARBA" id="ARBA00022649"/>
    </source>
</evidence>
<dbReference type="EMBL" id="VHLL01000015">
    <property type="protein sequence ID" value="MCT8338410.1"/>
    <property type="molecule type" value="Genomic_DNA"/>
</dbReference>
<evidence type="ECO:0000256" key="1">
    <source>
        <dbReference type="ARBA" id="ARBA00022491"/>
    </source>
</evidence>
<evidence type="ECO:0000313" key="7">
    <source>
        <dbReference type="EMBL" id="MCT8338410.1"/>
    </source>
</evidence>
<evidence type="ECO:0000256" key="5">
    <source>
        <dbReference type="ARBA" id="ARBA00049880"/>
    </source>
</evidence>
<accession>A0A9E4ZPS9</accession>
<evidence type="ECO:0000256" key="3">
    <source>
        <dbReference type="ARBA" id="ARBA00022679"/>
    </source>
</evidence>
<gene>
    <name evidence="7" type="ORF">FKB36_13200</name>
</gene>
<keyword evidence="3" id="KW-0808">Transferase</keyword>
<dbReference type="Gene3D" id="3.40.630.30">
    <property type="match status" value="1"/>
</dbReference>
<dbReference type="InterPro" id="IPR000182">
    <property type="entry name" value="GNAT_dom"/>
</dbReference>